<dbReference type="Gene3D" id="1.10.630.10">
    <property type="entry name" value="Cytochrome P450"/>
    <property type="match status" value="1"/>
</dbReference>
<dbReference type="Pfam" id="PF00067">
    <property type="entry name" value="p450"/>
    <property type="match status" value="1"/>
</dbReference>
<keyword evidence="2" id="KW-0349">Heme</keyword>
<keyword evidence="4" id="KW-1185">Reference proteome</keyword>
<keyword evidence="2" id="KW-0503">Monooxygenase</keyword>
<evidence type="ECO:0000256" key="2">
    <source>
        <dbReference type="RuleBase" id="RU000461"/>
    </source>
</evidence>
<dbReference type="InterPro" id="IPR002397">
    <property type="entry name" value="Cyt_P450_B"/>
</dbReference>
<dbReference type="EMBL" id="JBEPIJ010000028">
    <property type="protein sequence ID" value="MES0875322.1"/>
    <property type="molecule type" value="Genomic_DNA"/>
</dbReference>
<dbReference type="PANTHER" id="PTHR46696">
    <property type="entry name" value="P450, PUTATIVE (EUROFUNG)-RELATED"/>
    <property type="match status" value="1"/>
</dbReference>
<proteinExistence type="inferred from homology"/>
<dbReference type="RefSeq" id="WP_352890854.1">
    <property type="nucleotide sequence ID" value="NZ_JBEPIJ010000028.1"/>
</dbReference>
<dbReference type="PROSITE" id="PS00086">
    <property type="entry name" value="CYTOCHROME_P450"/>
    <property type="match status" value="1"/>
</dbReference>
<comment type="similarity">
    <text evidence="1 2">Belongs to the cytochrome P450 family.</text>
</comment>
<keyword evidence="2" id="KW-0479">Metal-binding</keyword>
<dbReference type="PRINTS" id="PR00385">
    <property type="entry name" value="P450"/>
</dbReference>
<evidence type="ECO:0000313" key="3">
    <source>
        <dbReference type="EMBL" id="MES0875322.1"/>
    </source>
</evidence>
<dbReference type="InterPro" id="IPR036396">
    <property type="entry name" value="Cyt_P450_sf"/>
</dbReference>
<comment type="caution">
    <text evidence="3">The sequence shown here is derived from an EMBL/GenBank/DDBJ whole genome shotgun (WGS) entry which is preliminary data.</text>
</comment>
<keyword evidence="2" id="KW-0560">Oxidoreductase</keyword>
<keyword evidence="2" id="KW-0408">Iron</keyword>
<dbReference type="InterPro" id="IPR017972">
    <property type="entry name" value="Cyt_P450_CS"/>
</dbReference>
<dbReference type="Proteomes" id="UP001465331">
    <property type="component" value="Unassembled WGS sequence"/>
</dbReference>
<dbReference type="PANTHER" id="PTHR46696:SF6">
    <property type="entry name" value="P450, PUTATIVE (EUROFUNG)-RELATED"/>
    <property type="match status" value="1"/>
</dbReference>
<dbReference type="SUPFAM" id="SSF48264">
    <property type="entry name" value="Cytochrome P450"/>
    <property type="match status" value="1"/>
</dbReference>
<accession>A0ABV2ADJ6</accession>
<evidence type="ECO:0000256" key="1">
    <source>
        <dbReference type="ARBA" id="ARBA00010617"/>
    </source>
</evidence>
<organism evidence="3 4">
    <name type="scientific">Sinimarinibacterium thermocellulolyticum</name>
    <dbReference type="NCBI Taxonomy" id="3170016"/>
    <lineage>
        <taxon>Bacteria</taxon>
        <taxon>Pseudomonadati</taxon>
        <taxon>Pseudomonadota</taxon>
        <taxon>Gammaproteobacteria</taxon>
        <taxon>Nevskiales</taxon>
        <taxon>Nevskiaceae</taxon>
        <taxon>Sinimarinibacterium</taxon>
    </lineage>
</organism>
<dbReference type="InterPro" id="IPR001128">
    <property type="entry name" value="Cyt_P450"/>
</dbReference>
<sequence>MNTGTVQYIPDHVAPDRVFEFDIYNDAQLLRDLHAGYARLHEEAPPVFYTPANGGHWVVISQDIITEIVKDTEHFSTRILQIPPVPDAPLLIPLNLDPPEHTQYRMILAPFFGPKSVATMDAELKAFCTEVVGKIAGKGRCDFVRDVAAPFPVTVFMRMMGLPIDRFDEFRDLAERFFKARAEDVPPISQKIIGVLAELLQARMQNPTQGEKRDIIDHLVDAKIDGQPVAFDKLISACFLLFLGGLDTVTNALSFGCRYLATRPDLQRRIREDLSLVTPFVEESLRLFGVVNTPRVVVKDCDRFGVRFREGDMLLNCLPAAGWDPSKNDKASQFDIDRKNRTLITFSTGPHLCIGHFLARSEMRTMFTEWIRQVGEFRLADGYAPTYRAGMVMSLESLPLRW</sequence>
<dbReference type="PRINTS" id="PR00359">
    <property type="entry name" value="BP450"/>
</dbReference>
<evidence type="ECO:0000313" key="4">
    <source>
        <dbReference type="Proteomes" id="UP001465331"/>
    </source>
</evidence>
<reference evidence="3 4" key="1">
    <citation type="submission" date="2024-06" db="EMBL/GenBank/DDBJ databases">
        <authorList>
            <person name="Li Z."/>
            <person name="Jiang Y."/>
        </authorList>
    </citation>
    <scope>NUCLEOTIDE SEQUENCE [LARGE SCALE GENOMIC DNA]</scope>
    <source>
        <strain evidence="3 4">HSW-8</strain>
    </source>
</reference>
<name>A0ABV2ADJ6_9GAMM</name>
<protein>
    <submittedName>
        <fullName evidence="3">Cytochrome P450</fullName>
    </submittedName>
</protein>
<dbReference type="CDD" id="cd11035">
    <property type="entry name" value="P450cam-like"/>
    <property type="match status" value="1"/>
</dbReference>
<gene>
    <name evidence="3" type="ORF">ABSH63_15085</name>
</gene>